<reference evidence="1 2" key="1">
    <citation type="submission" date="2018-06" db="EMBL/GenBank/DDBJ databases">
        <authorList>
            <consortium name="Pathogen Informatics"/>
            <person name="Doyle S."/>
        </authorList>
    </citation>
    <scope>NUCLEOTIDE SEQUENCE [LARGE SCALE GENOMIC DNA]</scope>
    <source>
        <strain evidence="1 2">NCTC12151</strain>
    </source>
</reference>
<proteinExistence type="predicted"/>
<accession>A0A2X4USD9</accession>
<gene>
    <name evidence="1" type="ORF">NCTC12151_02331</name>
</gene>
<evidence type="ECO:0000313" key="2">
    <source>
        <dbReference type="Proteomes" id="UP000249005"/>
    </source>
</evidence>
<dbReference type="AlphaFoldDB" id="A0A2X4USD9"/>
<organism evidence="1 2">
    <name type="scientific">Leminorella richardii</name>
    <dbReference type="NCBI Taxonomy" id="158841"/>
    <lineage>
        <taxon>Bacteria</taxon>
        <taxon>Pseudomonadati</taxon>
        <taxon>Pseudomonadota</taxon>
        <taxon>Gammaproteobacteria</taxon>
        <taxon>Enterobacterales</taxon>
        <taxon>Budviciaceae</taxon>
        <taxon>Leminorella</taxon>
    </lineage>
</organism>
<keyword evidence="2" id="KW-1185">Reference proteome</keyword>
<name>A0A2X4USD9_9GAMM</name>
<dbReference type="KEGG" id="lri:NCTC12151_02331"/>
<sequence length="32" mass="3689">MRRTLRQEYIAGIGKNEQSAKYKYGKGRESGL</sequence>
<evidence type="ECO:0000313" key="1">
    <source>
        <dbReference type="EMBL" id="SQI41773.1"/>
    </source>
</evidence>
<dbReference type="Proteomes" id="UP000249005">
    <property type="component" value="Chromosome 1"/>
</dbReference>
<protein>
    <submittedName>
        <fullName evidence="1">Uncharacterized protein</fullName>
    </submittedName>
</protein>
<dbReference type="EMBL" id="LS483470">
    <property type="protein sequence ID" value="SQI41773.1"/>
    <property type="molecule type" value="Genomic_DNA"/>
</dbReference>